<gene>
    <name evidence="4" type="ORF">EGT74_02540</name>
</gene>
<protein>
    <recommendedName>
        <fullName evidence="6">Tetratricopeptide repeat protein</fullName>
    </recommendedName>
</protein>
<evidence type="ECO:0000256" key="3">
    <source>
        <dbReference type="SAM" id="SignalP"/>
    </source>
</evidence>
<dbReference type="InterPro" id="IPR011990">
    <property type="entry name" value="TPR-like_helical_dom_sf"/>
</dbReference>
<keyword evidence="3" id="KW-0732">Signal</keyword>
<reference evidence="4 5" key="1">
    <citation type="submission" date="2018-11" db="EMBL/GenBank/DDBJ databases">
        <title>Chitinophaga lutea sp.nov., isolate from arsenic contaminated soil.</title>
        <authorList>
            <person name="Zong Y."/>
        </authorList>
    </citation>
    <scope>NUCLEOTIDE SEQUENCE [LARGE SCALE GENOMIC DNA]</scope>
    <source>
        <strain evidence="4 5">ZY74</strain>
    </source>
</reference>
<dbReference type="SUPFAM" id="SSF48452">
    <property type="entry name" value="TPR-like"/>
    <property type="match status" value="2"/>
</dbReference>
<feature type="signal peptide" evidence="3">
    <location>
        <begin position="1"/>
        <end position="24"/>
    </location>
</feature>
<dbReference type="SMART" id="SM00028">
    <property type="entry name" value="TPR"/>
    <property type="match status" value="3"/>
</dbReference>
<dbReference type="Pfam" id="PF13181">
    <property type="entry name" value="TPR_8"/>
    <property type="match status" value="1"/>
</dbReference>
<dbReference type="EMBL" id="RPDH01000001">
    <property type="protein sequence ID" value="RPE12449.1"/>
    <property type="molecule type" value="Genomic_DNA"/>
</dbReference>
<evidence type="ECO:0000256" key="2">
    <source>
        <dbReference type="SAM" id="MobiDB-lite"/>
    </source>
</evidence>
<dbReference type="AlphaFoldDB" id="A0A3N4PZV7"/>
<dbReference type="Proteomes" id="UP000278351">
    <property type="component" value="Unassembled WGS sequence"/>
</dbReference>
<sequence length="998" mass="113582">MNCSRSLYMRAWWLSLTLCTGVLAAFGQNQAPARPAKQEDRRPPSEKMAEKPFTFKRKVVQNTVTRYNYYYHAKLKLEAILKGINRERQDNYNVFLPFYPFTVEKLNLNTNDLDSVIQKASVAVQIHDPRGRWIDDCYLLVGKAYYYKGDWENASNTFKYINTTFAPKKKSEYNTVVGRSEDSRISVATREKEKSWFNRFNHKSARNEAFLWQARVFLEQKQYDEARSLLNILEGDPFFPKRLEGQLAEIQAYRFYKQGLYAETIDPLVKAIKKGNSGRDQKARMSFILGQLYASQGRLDSAMNAFRDVIAYKPDATIDFNARVQIARCNTKANGGSLEESIAALEGMLRKERFIPFRDAIYYNMAVLCANEQPERALEYLAKALKVESANMLQRTLTFKGIADIHYFRKDYAAAQRYYDSTAAVMGPEFEEAELVNTRKEALGDVVARTRLIRQEDSLQYIASLPPAMRDSLLSQQLNAIRTARTAPSEKEKGRKGNNTETNNNAFNPNFPSTSGYAPRTDEGSGDWYFYNPASKSTGYTEFKRRWGNRQLGDNWRRSQGAGVAFNAPVATNTETPAPGDVSAAIDRMPTDSLNTSALAANLPLTPEKLAESRNKQMDAWYELGKLYHDKLNDPREAIASYDSLLIRFPDNPRKAEILYSLYVWHDRLNHTQQAQRYKQMVLTQFSGTNYANILQFGLPKDEDKEKKQAVSMIYDSAYIAYLTGRYDTVFQLKKHADSTYGYSSLQPKWDLLEAMALIKTQSDSTGKAAIGAVIAKYPGEPAILGQANAIMDALNRKAEVTDYLSRLELRRDSTQAARVDENVTMRYPWQSPTPQFALDSARIAKAKADSLAAVAANLPPPPPPPPVTPYKLGDEKAAVPHFVVMYFNRVTKVLVDEAVTQFSKYNAEKHAGEQLETSSFVLTPTEIMVIIRLFPTEEKALTYFDEAVRSASTVIVPRIRPSEYKFFIISRENFILLNNTKDIEGYRKFFGNNYITE</sequence>
<comment type="caution">
    <text evidence="4">The sequence shown here is derived from an EMBL/GenBank/DDBJ whole genome shotgun (WGS) entry which is preliminary data.</text>
</comment>
<dbReference type="Pfam" id="PF13174">
    <property type="entry name" value="TPR_6"/>
    <property type="match status" value="2"/>
</dbReference>
<keyword evidence="1" id="KW-0802">TPR repeat</keyword>
<feature type="repeat" description="TPR" evidence="1">
    <location>
        <begin position="283"/>
        <end position="316"/>
    </location>
</feature>
<evidence type="ECO:0000256" key="1">
    <source>
        <dbReference type="PROSITE-ProRule" id="PRU00339"/>
    </source>
</evidence>
<feature type="compositionally biased region" description="Low complexity" evidence="2">
    <location>
        <begin position="499"/>
        <end position="512"/>
    </location>
</feature>
<keyword evidence="5" id="KW-1185">Reference proteome</keyword>
<dbReference type="PROSITE" id="PS50005">
    <property type="entry name" value="TPR"/>
    <property type="match status" value="1"/>
</dbReference>
<evidence type="ECO:0000313" key="5">
    <source>
        <dbReference type="Proteomes" id="UP000278351"/>
    </source>
</evidence>
<proteinExistence type="predicted"/>
<feature type="chain" id="PRO_5018262357" description="Tetratricopeptide repeat protein" evidence="3">
    <location>
        <begin position="25"/>
        <end position="998"/>
    </location>
</feature>
<accession>A0A3N4PZV7</accession>
<dbReference type="InterPro" id="IPR019734">
    <property type="entry name" value="TPR_rpt"/>
</dbReference>
<evidence type="ECO:0008006" key="6">
    <source>
        <dbReference type="Google" id="ProtNLM"/>
    </source>
</evidence>
<name>A0A3N4PZV7_9BACT</name>
<organism evidence="4 5">
    <name type="scientific">Chitinophaga lutea</name>
    <dbReference type="NCBI Taxonomy" id="2488634"/>
    <lineage>
        <taxon>Bacteria</taxon>
        <taxon>Pseudomonadati</taxon>
        <taxon>Bacteroidota</taxon>
        <taxon>Chitinophagia</taxon>
        <taxon>Chitinophagales</taxon>
        <taxon>Chitinophagaceae</taxon>
        <taxon>Chitinophaga</taxon>
    </lineage>
</organism>
<evidence type="ECO:0000313" key="4">
    <source>
        <dbReference type="EMBL" id="RPE12449.1"/>
    </source>
</evidence>
<dbReference type="Gene3D" id="1.25.40.10">
    <property type="entry name" value="Tetratricopeptide repeat domain"/>
    <property type="match status" value="3"/>
</dbReference>
<feature type="region of interest" description="Disordered" evidence="2">
    <location>
        <begin position="484"/>
        <end position="518"/>
    </location>
</feature>